<dbReference type="Gene3D" id="1.20.120.450">
    <property type="entry name" value="dinb family like domain"/>
    <property type="match status" value="1"/>
</dbReference>
<proteinExistence type="predicted"/>
<dbReference type="InterPro" id="IPR017517">
    <property type="entry name" value="Maleyloyr_isom"/>
</dbReference>
<dbReference type="InterPro" id="IPR024344">
    <property type="entry name" value="MDMPI_metal-binding"/>
</dbReference>
<accession>A0A8J3QKM0</accession>
<keyword evidence="3" id="KW-1185">Reference proteome</keyword>
<evidence type="ECO:0000313" key="2">
    <source>
        <dbReference type="EMBL" id="GIH11138.1"/>
    </source>
</evidence>
<comment type="caution">
    <text evidence="2">The sequence shown here is derived from an EMBL/GenBank/DDBJ whole genome shotgun (WGS) entry which is preliminary data.</text>
</comment>
<dbReference type="NCBIfam" id="TIGR03086">
    <property type="entry name" value="TIGR03086 family metal-binding protein"/>
    <property type="match status" value="1"/>
</dbReference>
<dbReference type="GO" id="GO:0046872">
    <property type="term" value="F:metal ion binding"/>
    <property type="evidence" value="ECO:0007669"/>
    <property type="project" value="InterPro"/>
</dbReference>
<evidence type="ECO:0000259" key="1">
    <source>
        <dbReference type="Pfam" id="PF11716"/>
    </source>
</evidence>
<dbReference type="EMBL" id="BONY01000120">
    <property type="protein sequence ID" value="GIH11138.1"/>
    <property type="molecule type" value="Genomic_DNA"/>
</dbReference>
<organism evidence="2 3">
    <name type="scientific">Rhizocola hellebori</name>
    <dbReference type="NCBI Taxonomy" id="1392758"/>
    <lineage>
        <taxon>Bacteria</taxon>
        <taxon>Bacillati</taxon>
        <taxon>Actinomycetota</taxon>
        <taxon>Actinomycetes</taxon>
        <taxon>Micromonosporales</taxon>
        <taxon>Micromonosporaceae</taxon>
        <taxon>Rhizocola</taxon>
    </lineage>
</organism>
<dbReference type="SUPFAM" id="SSF109854">
    <property type="entry name" value="DinB/YfiT-like putative metalloenzymes"/>
    <property type="match status" value="1"/>
</dbReference>
<dbReference type="NCBIfam" id="TIGR03083">
    <property type="entry name" value="maleylpyruvate isomerase family mycothiol-dependent enzyme"/>
    <property type="match status" value="1"/>
</dbReference>
<protein>
    <submittedName>
        <fullName evidence="2">TIGR03086 family protein</fullName>
    </submittedName>
</protein>
<dbReference type="Pfam" id="PF11716">
    <property type="entry name" value="MDMPI_N"/>
    <property type="match status" value="1"/>
</dbReference>
<evidence type="ECO:0000313" key="3">
    <source>
        <dbReference type="Proteomes" id="UP000612899"/>
    </source>
</evidence>
<gene>
    <name evidence="2" type="ORF">Rhe02_92050</name>
</gene>
<dbReference type="Proteomes" id="UP000612899">
    <property type="component" value="Unassembled WGS sequence"/>
</dbReference>
<sequence length="185" mass="20059">MDTLLKAASAAAIPVVRGIEAKDLRLPTPCAEYTVEQLMNHLFLVVVNFQSLAAKGPADFSGTPDYLHGDWQDRFEEETARLVDAWAQPSAMEGVSTGMGLPQEVVAQMALLDLTVHAWDLARATGQEFTPAPGAIEVLGAFVDLMGDQARQMKMFSEPCHVPDEASPMEKLIARTGRDPLASHL</sequence>
<name>A0A8J3QKM0_9ACTN</name>
<dbReference type="AlphaFoldDB" id="A0A8J3QKM0"/>
<dbReference type="InterPro" id="IPR017520">
    <property type="entry name" value="CHP03086"/>
</dbReference>
<dbReference type="RefSeq" id="WP_203914858.1">
    <property type="nucleotide sequence ID" value="NZ_BONY01000120.1"/>
</dbReference>
<feature type="domain" description="Mycothiol-dependent maleylpyruvate isomerase metal-binding" evidence="1">
    <location>
        <begin position="7"/>
        <end position="122"/>
    </location>
</feature>
<dbReference type="InterPro" id="IPR034660">
    <property type="entry name" value="DinB/YfiT-like"/>
</dbReference>
<reference evidence="2" key="1">
    <citation type="submission" date="2021-01" db="EMBL/GenBank/DDBJ databases">
        <title>Whole genome shotgun sequence of Rhizocola hellebori NBRC 109834.</title>
        <authorList>
            <person name="Komaki H."/>
            <person name="Tamura T."/>
        </authorList>
    </citation>
    <scope>NUCLEOTIDE SEQUENCE</scope>
    <source>
        <strain evidence="2">NBRC 109834</strain>
    </source>
</reference>